<keyword evidence="4 7" id="KW-0747">Spliceosome</keyword>
<feature type="compositionally biased region" description="Low complexity" evidence="8">
    <location>
        <begin position="216"/>
        <end position="226"/>
    </location>
</feature>
<sequence>MANRTDPLAIHAHGFDPQFLIDKITREKIYQCAYWKAECFGLTAETLVDKAAQLTYVGGLYGPLKKPTPFLCLILKLLQLSPDKEIVYKYLRQKKFKYLTALAAFYWRLVGNGVEVYRELEPLYEDFRKLRVRRENKYELIHMDELMEELLLKEDVCDIKLPRLPNRNVLMEEKLLGPRKSKLEQELEEELRESGALILEETSKQDKEQWEKNNEQQQQQQTATAQSKVYHKLRFRDLLVQASNRTKGRKLMEQVQHQPDENTEQDNSLAEWNRLRKELGLQPLK</sequence>
<evidence type="ECO:0000313" key="9">
    <source>
        <dbReference type="EMBL" id="KAK4528523.1"/>
    </source>
</evidence>
<name>A0AAV9IMK7_9RHOD</name>
<gene>
    <name evidence="9" type="ORF">GAYE_SCF59G6467</name>
</gene>
<dbReference type="GO" id="GO:0000398">
    <property type="term" value="P:mRNA splicing, via spliceosome"/>
    <property type="evidence" value="ECO:0007669"/>
    <property type="project" value="UniProtKB-UniRule"/>
</dbReference>
<dbReference type="Pfam" id="PF03371">
    <property type="entry name" value="PRP38"/>
    <property type="match status" value="1"/>
</dbReference>
<dbReference type="AlphaFoldDB" id="A0AAV9IMK7"/>
<evidence type="ECO:0000256" key="5">
    <source>
        <dbReference type="ARBA" id="ARBA00023187"/>
    </source>
</evidence>
<keyword evidence="3 7" id="KW-0507">mRNA processing</keyword>
<dbReference type="InterPro" id="IPR005037">
    <property type="entry name" value="PRP38"/>
</dbReference>
<comment type="function">
    <text evidence="7">Required for pre-mRNA splicing.</text>
</comment>
<proteinExistence type="inferred from homology"/>
<dbReference type="EMBL" id="JANCYU010000065">
    <property type="protein sequence ID" value="KAK4528523.1"/>
    <property type="molecule type" value="Genomic_DNA"/>
</dbReference>
<comment type="subcellular location">
    <subcellularLocation>
        <location evidence="1 7">Nucleus</location>
    </subcellularLocation>
</comment>
<evidence type="ECO:0000256" key="1">
    <source>
        <dbReference type="ARBA" id="ARBA00004123"/>
    </source>
</evidence>
<dbReference type="Proteomes" id="UP001300502">
    <property type="component" value="Unassembled WGS sequence"/>
</dbReference>
<reference evidence="9 10" key="1">
    <citation type="submission" date="2022-07" db="EMBL/GenBank/DDBJ databases">
        <title>Genome-wide signatures of adaptation to extreme environments.</title>
        <authorList>
            <person name="Cho C.H."/>
            <person name="Yoon H.S."/>
        </authorList>
    </citation>
    <scope>NUCLEOTIDE SEQUENCE [LARGE SCALE GENOMIC DNA]</scope>
    <source>
        <strain evidence="9 10">108.79 E11</strain>
    </source>
</reference>
<keyword evidence="6 7" id="KW-0539">Nucleus</keyword>
<evidence type="ECO:0000313" key="10">
    <source>
        <dbReference type="Proteomes" id="UP001300502"/>
    </source>
</evidence>
<keyword evidence="10" id="KW-1185">Reference proteome</keyword>
<evidence type="ECO:0000256" key="6">
    <source>
        <dbReference type="ARBA" id="ARBA00023242"/>
    </source>
</evidence>
<feature type="region of interest" description="Disordered" evidence="8">
    <location>
        <begin position="246"/>
        <end position="269"/>
    </location>
</feature>
<feature type="compositionally biased region" description="Basic and acidic residues" evidence="8">
    <location>
        <begin position="204"/>
        <end position="214"/>
    </location>
</feature>
<keyword evidence="5 7" id="KW-0508">mRNA splicing</keyword>
<accession>A0AAV9IMK7</accession>
<evidence type="ECO:0000256" key="4">
    <source>
        <dbReference type="ARBA" id="ARBA00022728"/>
    </source>
</evidence>
<comment type="similarity">
    <text evidence="2 7">Belongs to the PRP38 family.</text>
</comment>
<organism evidence="9 10">
    <name type="scientific">Galdieria yellowstonensis</name>
    <dbReference type="NCBI Taxonomy" id="3028027"/>
    <lineage>
        <taxon>Eukaryota</taxon>
        <taxon>Rhodophyta</taxon>
        <taxon>Bangiophyceae</taxon>
        <taxon>Galdieriales</taxon>
        <taxon>Galdieriaceae</taxon>
        <taxon>Galdieria</taxon>
    </lineage>
</organism>
<dbReference type="GO" id="GO:0005681">
    <property type="term" value="C:spliceosomal complex"/>
    <property type="evidence" value="ECO:0007669"/>
    <property type="project" value="UniProtKB-KW"/>
</dbReference>
<feature type="region of interest" description="Disordered" evidence="8">
    <location>
        <begin position="204"/>
        <end position="227"/>
    </location>
</feature>
<evidence type="ECO:0000256" key="2">
    <source>
        <dbReference type="ARBA" id="ARBA00006164"/>
    </source>
</evidence>
<comment type="caution">
    <text evidence="9">The sequence shown here is derived from an EMBL/GenBank/DDBJ whole genome shotgun (WGS) entry which is preliminary data.</text>
</comment>
<dbReference type="PANTHER" id="PTHR23142">
    <property type="entry name" value="PRE-MRNA-SPLICING FACTOR 38A-RELATED"/>
    <property type="match status" value="1"/>
</dbReference>
<protein>
    <recommendedName>
        <fullName evidence="7">Pre-mRNA-splicing factor 38</fullName>
    </recommendedName>
</protein>
<evidence type="ECO:0000256" key="3">
    <source>
        <dbReference type="ARBA" id="ARBA00022664"/>
    </source>
</evidence>
<evidence type="ECO:0000256" key="7">
    <source>
        <dbReference type="RuleBase" id="RU367025"/>
    </source>
</evidence>
<evidence type="ECO:0000256" key="8">
    <source>
        <dbReference type="SAM" id="MobiDB-lite"/>
    </source>
</evidence>